<evidence type="ECO:0000256" key="4">
    <source>
        <dbReference type="ARBA" id="ARBA00022574"/>
    </source>
</evidence>
<gene>
    <name evidence="11" type="ORF">G4P62_018985</name>
</gene>
<proteinExistence type="predicted"/>
<keyword evidence="8" id="KW-0966">Cell projection</keyword>
<feature type="region of interest" description="Disordered" evidence="10">
    <location>
        <begin position="218"/>
        <end position="251"/>
    </location>
</feature>
<evidence type="ECO:0000256" key="1">
    <source>
        <dbReference type="ARBA" id="ARBA00004138"/>
    </source>
</evidence>
<dbReference type="EMBL" id="JAAVVJ010000008">
    <property type="protein sequence ID" value="KAF7218172.1"/>
    <property type="molecule type" value="Genomic_DNA"/>
</dbReference>
<dbReference type="GO" id="GO:0005856">
    <property type="term" value="C:cytoskeleton"/>
    <property type="evidence" value="ECO:0007669"/>
    <property type="project" value="UniProtKB-SubCell"/>
</dbReference>
<accession>A0A9D2YCP7</accession>
<organism evidence="11 12">
    <name type="scientific">Nothobranchius furzeri</name>
    <name type="common">Turquoise killifish</name>
    <dbReference type="NCBI Taxonomy" id="105023"/>
    <lineage>
        <taxon>Eukaryota</taxon>
        <taxon>Metazoa</taxon>
        <taxon>Chordata</taxon>
        <taxon>Craniata</taxon>
        <taxon>Vertebrata</taxon>
        <taxon>Euteleostomi</taxon>
        <taxon>Actinopterygii</taxon>
        <taxon>Neopterygii</taxon>
        <taxon>Teleostei</taxon>
        <taxon>Neoteleostei</taxon>
        <taxon>Acanthomorphata</taxon>
        <taxon>Ovalentaria</taxon>
        <taxon>Atherinomorphae</taxon>
        <taxon>Cyprinodontiformes</taxon>
        <taxon>Nothobranchiidae</taxon>
        <taxon>Nothobranchius</taxon>
    </lineage>
</organism>
<feature type="compositionally biased region" description="Acidic residues" evidence="10">
    <location>
        <begin position="225"/>
        <end position="239"/>
    </location>
</feature>
<dbReference type="AlphaFoldDB" id="A0A9D2YCP7"/>
<feature type="region of interest" description="Disordered" evidence="10">
    <location>
        <begin position="29"/>
        <end position="68"/>
    </location>
</feature>
<feature type="compositionally biased region" description="Basic and acidic residues" evidence="10">
    <location>
        <begin position="29"/>
        <end position="41"/>
    </location>
</feature>
<evidence type="ECO:0000313" key="12">
    <source>
        <dbReference type="Proteomes" id="UP000822369"/>
    </source>
</evidence>
<dbReference type="PANTHER" id="PTHR14885">
    <property type="entry name" value="CILIA- AND FLAGELLA-ASSOCIATED PROTEIN 43-RELATED"/>
    <property type="match status" value="1"/>
</dbReference>
<name>A0A9D2YCP7_NOTFU</name>
<sequence>MKLREQRLMGAQQQGGAVSILELLEKEMEAEEQKGKQKDEGAETSTVSSSAVTGQSKRTKGQEVGDEMEKELQKEEEIRLCHEQSCLVEQLENSSVTQFDAELHQLYEQKLHLDIQLKLMEMQMLKLQQEVLVLKRFETREEKLQEKLSKCLQEENQVLLKLEECNQQLELKGAEMIDLKKRVRALTDAFQASLGENCPFEEFLTKVFTQKIKRVQMEKSPLHEEDGEEDSDDDLDSDDYSSKKKREASLNVRPKGCKPELLKSTLQLRHDRVELEELQVKERKVVEALKKDITSLQEKEKLVKSQRRAVEADIELMNQEKQQEMNEVEVIIPLKLNQIQLACKGPVLSDLSEFLALDKMELFRMDEQIQQLQADNKKLNDQFHRDLKKRDRLLRDKKVKSIKVNELENRCDELMMRRFGRKVDLEALLTMPDSTRLEELEQEKIRLLAAHSDKMKHLETQVDEAQTALMKETRRNSNLLHTTIDLLEQTKDLKAKISSREKTKVTAVDKQPYLDHRRRQNQERIQELQVLVKRQRQQVDALKQEICLLSSAGGPVLPPLKTPNSPIPSAHAIRENTSKQTP</sequence>
<evidence type="ECO:0000256" key="3">
    <source>
        <dbReference type="ARBA" id="ARBA00022490"/>
    </source>
</evidence>
<evidence type="ECO:0000256" key="6">
    <source>
        <dbReference type="ARBA" id="ARBA00023054"/>
    </source>
</evidence>
<feature type="coiled-coil region" evidence="9">
    <location>
        <begin position="362"/>
        <end position="417"/>
    </location>
</feature>
<comment type="caution">
    <text evidence="11">The sequence shown here is derived from an EMBL/GenBank/DDBJ whole genome shotgun (WGS) entry which is preliminary data.</text>
</comment>
<keyword evidence="4" id="KW-0853">WD repeat</keyword>
<feature type="coiled-coil region" evidence="9">
    <location>
        <begin position="134"/>
        <end position="182"/>
    </location>
</feature>
<feature type="coiled-coil region" evidence="9">
    <location>
        <begin position="448"/>
        <end position="475"/>
    </location>
</feature>
<comment type="subcellular location">
    <subcellularLocation>
        <location evidence="1">Cell projection</location>
        <location evidence="1">Cilium</location>
    </subcellularLocation>
    <subcellularLocation>
        <location evidence="2">Cytoplasm</location>
        <location evidence="2">Cytoskeleton</location>
    </subcellularLocation>
</comment>
<dbReference type="PANTHER" id="PTHR14885:SF3">
    <property type="entry name" value="CILIA- AND FLAGELLA-ASSOCIATED PROTEIN 44"/>
    <property type="match status" value="1"/>
</dbReference>
<evidence type="ECO:0000256" key="7">
    <source>
        <dbReference type="ARBA" id="ARBA00023212"/>
    </source>
</evidence>
<feature type="compositionally biased region" description="Basic and acidic residues" evidence="10">
    <location>
        <begin position="572"/>
        <end position="582"/>
    </location>
</feature>
<evidence type="ECO:0000313" key="11">
    <source>
        <dbReference type="EMBL" id="KAF7218172.1"/>
    </source>
</evidence>
<reference evidence="11" key="1">
    <citation type="submission" date="2020-03" db="EMBL/GenBank/DDBJ databases">
        <title>Intra-Species Differences in Population Size shape Life History and Genome Evolution.</title>
        <authorList>
            <person name="Willemsen D."/>
            <person name="Cui R."/>
            <person name="Valenzano D.R."/>
        </authorList>
    </citation>
    <scope>NUCLEOTIDE SEQUENCE</scope>
    <source>
        <strain evidence="11">GRZ</strain>
        <tissue evidence="11">Whole</tissue>
    </source>
</reference>
<keyword evidence="7" id="KW-0206">Cytoskeleton</keyword>
<dbReference type="GO" id="GO:0005929">
    <property type="term" value="C:cilium"/>
    <property type="evidence" value="ECO:0007669"/>
    <property type="project" value="UniProtKB-SubCell"/>
</dbReference>
<evidence type="ECO:0000256" key="5">
    <source>
        <dbReference type="ARBA" id="ARBA00022737"/>
    </source>
</evidence>
<feature type="compositionally biased region" description="Low complexity" evidence="10">
    <location>
        <begin position="43"/>
        <end position="54"/>
    </location>
</feature>
<dbReference type="Proteomes" id="UP000822369">
    <property type="component" value="Chromosome 8"/>
</dbReference>
<evidence type="ECO:0000256" key="9">
    <source>
        <dbReference type="SAM" id="Coils"/>
    </source>
</evidence>
<feature type="region of interest" description="Disordered" evidence="10">
    <location>
        <begin position="551"/>
        <end position="582"/>
    </location>
</feature>
<evidence type="ECO:0000256" key="10">
    <source>
        <dbReference type="SAM" id="MobiDB-lite"/>
    </source>
</evidence>
<feature type="coiled-coil region" evidence="9">
    <location>
        <begin position="518"/>
        <end position="545"/>
    </location>
</feature>
<feature type="coiled-coil region" evidence="9">
    <location>
        <begin position="286"/>
        <end position="327"/>
    </location>
</feature>
<keyword evidence="5" id="KW-0677">Repeat</keyword>
<protein>
    <submittedName>
        <fullName evidence="11">Transcript variant X1</fullName>
    </submittedName>
</protein>
<keyword evidence="3" id="KW-0963">Cytoplasm</keyword>
<evidence type="ECO:0000256" key="2">
    <source>
        <dbReference type="ARBA" id="ARBA00004245"/>
    </source>
</evidence>
<evidence type="ECO:0000256" key="8">
    <source>
        <dbReference type="ARBA" id="ARBA00023273"/>
    </source>
</evidence>
<keyword evidence="6 9" id="KW-0175">Coiled coil</keyword>